<evidence type="ECO:0000313" key="1">
    <source>
        <dbReference type="EMBL" id="RZC37422.1"/>
    </source>
</evidence>
<proteinExistence type="predicted"/>
<evidence type="ECO:0000313" key="2">
    <source>
        <dbReference type="Proteomes" id="UP000292052"/>
    </source>
</evidence>
<keyword evidence="2" id="KW-1185">Reference proteome</keyword>
<name>A0A482VWY8_ASBVE</name>
<protein>
    <submittedName>
        <fullName evidence="1">Uncharacterized protein</fullName>
    </submittedName>
</protein>
<gene>
    <name evidence="1" type="ORF">BDFB_014966</name>
</gene>
<comment type="caution">
    <text evidence="1">The sequence shown here is derived from an EMBL/GenBank/DDBJ whole genome shotgun (WGS) entry which is preliminary data.</text>
</comment>
<dbReference type="EMBL" id="QDEB01052779">
    <property type="protein sequence ID" value="RZC37422.1"/>
    <property type="molecule type" value="Genomic_DNA"/>
</dbReference>
<reference evidence="1 2" key="1">
    <citation type="submission" date="2017-03" db="EMBL/GenBank/DDBJ databases">
        <title>Genome of the blue death feigning beetle - Asbolus verrucosus.</title>
        <authorList>
            <person name="Rider S.D."/>
        </authorList>
    </citation>
    <scope>NUCLEOTIDE SEQUENCE [LARGE SCALE GENOMIC DNA]</scope>
    <source>
        <strain evidence="1">Butters</strain>
        <tissue evidence="1">Head and leg muscle</tissue>
    </source>
</reference>
<accession>A0A482VWY8</accession>
<dbReference type="AlphaFoldDB" id="A0A482VWY8"/>
<sequence length="47" mass="5509">MKHGFIFRGILIHRTSEFGVLKILMCLKKLLCMLLKLVCGWQFLAEE</sequence>
<dbReference type="Proteomes" id="UP000292052">
    <property type="component" value="Unassembled WGS sequence"/>
</dbReference>
<organism evidence="1 2">
    <name type="scientific">Asbolus verrucosus</name>
    <name type="common">Desert ironclad beetle</name>
    <dbReference type="NCBI Taxonomy" id="1661398"/>
    <lineage>
        <taxon>Eukaryota</taxon>
        <taxon>Metazoa</taxon>
        <taxon>Ecdysozoa</taxon>
        <taxon>Arthropoda</taxon>
        <taxon>Hexapoda</taxon>
        <taxon>Insecta</taxon>
        <taxon>Pterygota</taxon>
        <taxon>Neoptera</taxon>
        <taxon>Endopterygota</taxon>
        <taxon>Coleoptera</taxon>
        <taxon>Polyphaga</taxon>
        <taxon>Cucujiformia</taxon>
        <taxon>Tenebrionidae</taxon>
        <taxon>Pimeliinae</taxon>
        <taxon>Asbolus</taxon>
    </lineage>
</organism>